<dbReference type="Gene3D" id="3.10.129.10">
    <property type="entry name" value="Hotdog Thioesterase"/>
    <property type="match status" value="1"/>
</dbReference>
<dbReference type="Proteomes" id="UP000276741">
    <property type="component" value="Chromosome"/>
</dbReference>
<reference evidence="2" key="4">
    <citation type="submission" date="2020-09" db="EMBL/GenBank/DDBJ databases">
        <authorList>
            <person name="Sun Q."/>
            <person name="Ohkuma M."/>
        </authorList>
    </citation>
    <scope>NUCLEOTIDE SEQUENCE</scope>
    <source>
        <strain evidence="2">JCM 31740</strain>
    </source>
</reference>
<dbReference type="GO" id="GO:0016829">
    <property type="term" value="F:lyase activity"/>
    <property type="evidence" value="ECO:0007669"/>
    <property type="project" value="InterPro"/>
</dbReference>
<dbReference type="OrthoDB" id="209979at2157"/>
<keyword evidence="3" id="KW-1185">Reference proteome</keyword>
<dbReference type="Pfam" id="PF19315">
    <property type="entry name" value="MC_hydratase"/>
    <property type="match status" value="1"/>
</dbReference>
<reference evidence="1" key="3">
    <citation type="journal article" date="2019" name="BMC Res. Notes">
        <title>Complete genome sequence of the Sulfodiicoccus acidiphilus strain HS-1T, the first crenarchaeon that lacks polB3, isolated from an acidic hot spring in Ohwaku-dani, Hakone, Japan.</title>
        <authorList>
            <person name="Sakai H.D."/>
            <person name="Kurosawa N."/>
        </authorList>
    </citation>
    <scope>NUCLEOTIDE SEQUENCE</scope>
    <source>
        <strain evidence="1">HS-1</strain>
    </source>
</reference>
<dbReference type="KEGG" id="sacd:HS1genome_2007"/>
<dbReference type="RefSeq" id="WP_126450887.1">
    <property type="nucleotide sequence ID" value="NZ_AP018553.1"/>
</dbReference>
<dbReference type="InterPro" id="IPR029069">
    <property type="entry name" value="HotDog_dom_sf"/>
</dbReference>
<dbReference type="CDD" id="cd03451">
    <property type="entry name" value="FkbR2"/>
    <property type="match status" value="1"/>
</dbReference>
<proteinExistence type="predicted"/>
<name>A0A348B616_9CREN</name>
<organism evidence="1 3">
    <name type="scientific">Sulfodiicoccus acidiphilus</name>
    <dbReference type="NCBI Taxonomy" id="1670455"/>
    <lineage>
        <taxon>Archaea</taxon>
        <taxon>Thermoproteota</taxon>
        <taxon>Thermoprotei</taxon>
        <taxon>Sulfolobales</taxon>
        <taxon>Sulfolobaceae</taxon>
        <taxon>Sulfodiicoccus</taxon>
    </lineage>
</organism>
<gene>
    <name evidence="2" type="ORF">GCM10007116_21660</name>
    <name evidence="1" type="ORF">HS1genome_2007</name>
</gene>
<dbReference type="PANTHER" id="PTHR43664">
    <property type="entry name" value="MONOAMINE OXIDASE-RELATED"/>
    <property type="match status" value="1"/>
</dbReference>
<reference evidence="2" key="1">
    <citation type="journal article" date="2014" name="Int. J. Syst. Evol. Microbiol.">
        <title>Complete genome sequence of Corynebacterium casei LMG S-19264T (=DSM 44701T), isolated from a smear-ripened cheese.</title>
        <authorList>
            <consortium name="US DOE Joint Genome Institute (JGI-PGF)"/>
            <person name="Walter F."/>
            <person name="Albersmeier A."/>
            <person name="Kalinowski J."/>
            <person name="Ruckert C."/>
        </authorList>
    </citation>
    <scope>NUCLEOTIDE SEQUENCE</scope>
    <source>
        <strain evidence="2">JCM 31740</strain>
    </source>
</reference>
<evidence type="ECO:0000313" key="3">
    <source>
        <dbReference type="Proteomes" id="UP000276741"/>
    </source>
</evidence>
<dbReference type="InterPro" id="IPR052342">
    <property type="entry name" value="MCH/BMMD"/>
</dbReference>
<dbReference type="PANTHER" id="PTHR43664:SF1">
    <property type="entry name" value="BETA-METHYLMALYL-COA DEHYDRATASE"/>
    <property type="match status" value="1"/>
</dbReference>
<dbReference type="EMBL" id="AP018553">
    <property type="protein sequence ID" value="BBD73618.1"/>
    <property type="molecule type" value="Genomic_DNA"/>
</dbReference>
<reference evidence="3" key="2">
    <citation type="submission" date="2018-04" db="EMBL/GenBank/DDBJ databases">
        <title>Complete genome sequence of Sulfodiicoccus acidiphilus strain HS-1.</title>
        <authorList>
            <person name="Sakai H.D."/>
            <person name="Kurosawa N."/>
        </authorList>
    </citation>
    <scope>NUCLEOTIDE SEQUENCE [LARGE SCALE GENOMIC DNA]</scope>
    <source>
        <strain evidence="3">HS-1</strain>
    </source>
</reference>
<dbReference type="EMBL" id="BMQS01000030">
    <property type="protein sequence ID" value="GGU04722.1"/>
    <property type="molecule type" value="Genomic_DNA"/>
</dbReference>
<dbReference type="Proteomes" id="UP000616143">
    <property type="component" value="Unassembled WGS sequence"/>
</dbReference>
<evidence type="ECO:0000313" key="2">
    <source>
        <dbReference type="EMBL" id="GGU04722.1"/>
    </source>
</evidence>
<dbReference type="GeneID" id="38667473"/>
<evidence type="ECO:0000313" key="1">
    <source>
        <dbReference type="EMBL" id="BBD73618.1"/>
    </source>
</evidence>
<sequence length="163" mass="18586">MESGPFFEDFRQGQKFRSKVGRTLLDVDNVWFTLLTNNNNQIHFNQDYTSKNFPGDPFKGRLVVNGFLTLAVTAGLLVEYTSAMGFMLGVDNVKFLQPVFAGDTLYAEAEVTEVRESKSREGFGVVKVRTWGVNQRGEKVIEFDRAFMVRKRTAVWTGERRAQ</sequence>
<protein>
    <submittedName>
        <fullName evidence="1">MaoC family dehydratase</fullName>
    </submittedName>
</protein>
<dbReference type="AlphaFoldDB" id="A0A348B616"/>
<dbReference type="InterPro" id="IPR048274">
    <property type="entry name" value="MC_hydratase"/>
</dbReference>
<accession>A0A348B616</accession>
<dbReference type="SUPFAM" id="SSF54637">
    <property type="entry name" value="Thioesterase/thiol ester dehydrase-isomerase"/>
    <property type="match status" value="1"/>
</dbReference>